<sequence>MFNPSRGLDGIYKGRFACKGLMTSVVPHVLWRQWGVRSAKPPVFSRQYRLNRNDADSRSFVQISVRLFDVKMGTQPMQHPVRRKVDWPQRRPDVHPILHVGSNSPYDVPASVSGWIAETNKDEVIVTCRTLVHHPPNLIQPLGEAEIVNPKAAHPSVVRLDCGNVTWG</sequence>
<gene>
    <name evidence="1" type="ORF">PoMZ_01956</name>
</gene>
<dbReference type="Proteomes" id="UP000294847">
    <property type="component" value="Chromosome 2"/>
</dbReference>
<name>A0A4P7N3I5_PYROR</name>
<dbReference type="AlphaFoldDB" id="A0A4P7N3I5"/>
<dbReference type="EMBL" id="CP034205">
    <property type="protein sequence ID" value="QBZ57037.1"/>
    <property type="molecule type" value="Genomic_DNA"/>
</dbReference>
<protein>
    <submittedName>
        <fullName evidence="1">Uncharacterized protein</fullName>
    </submittedName>
</protein>
<reference evidence="1 2" key="1">
    <citation type="journal article" date="2019" name="Mol. Biol. Evol.">
        <title>Blast fungal genomes show frequent chromosomal changes, gene gains and losses, and effector gene turnover.</title>
        <authorList>
            <person name="Gomez Luciano L.B."/>
            <person name="Jason Tsai I."/>
            <person name="Chuma I."/>
            <person name="Tosa Y."/>
            <person name="Chen Y.H."/>
            <person name="Li J.Y."/>
            <person name="Li M.Y."/>
            <person name="Jade Lu M.Y."/>
            <person name="Nakayashiki H."/>
            <person name="Li W.H."/>
        </authorList>
    </citation>
    <scope>NUCLEOTIDE SEQUENCE [LARGE SCALE GENOMIC DNA]</scope>
    <source>
        <strain evidence="1">MZ5-1-6</strain>
    </source>
</reference>
<organism evidence="1 2">
    <name type="scientific">Pyricularia oryzae</name>
    <name type="common">Rice blast fungus</name>
    <name type="synonym">Magnaporthe oryzae</name>
    <dbReference type="NCBI Taxonomy" id="318829"/>
    <lineage>
        <taxon>Eukaryota</taxon>
        <taxon>Fungi</taxon>
        <taxon>Dikarya</taxon>
        <taxon>Ascomycota</taxon>
        <taxon>Pezizomycotina</taxon>
        <taxon>Sordariomycetes</taxon>
        <taxon>Sordariomycetidae</taxon>
        <taxon>Magnaporthales</taxon>
        <taxon>Pyriculariaceae</taxon>
        <taxon>Pyricularia</taxon>
    </lineage>
</organism>
<proteinExistence type="predicted"/>
<evidence type="ECO:0000313" key="1">
    <source>
        <dbReference type="EMBL" id="QBZ57037.1"/>
    </source>
</evidence>
<accession>A0A4P7N3I5</accession>
<evidence type="ECO:0000313" key="2">
    <source>
        <dbReference type="Proteomes" id="UP000294847"/>
    </source>
</evidence>